<name>A0A512E3U6_9PROT</name>
<feature type="transmembrane region" description="Helical" evidence="1">
    <location>
        <begin position="6"/>
        <end position="27"/>
    </location>
</feature>
<gene>
    <name evidence="2" type="ORF">SAE02_72780</name>
</gene>
<evidence type="ECO:0000256" key="1">
    <source>
        <dbReference type="SAM" id="Phobius"/>
    </source>
</evidence>
<proteinExistence type="predicted"/>
<sequence>MTTHRLNILLAILGTIAGIFILALIYADASPQPTAARHWIAPGIDRTGEIERHAPRG</sequence>
<keyword evidence="1" id="KW-0472">Membrane</keyword>
<accession>A0A512E3U6</accession>
<comment type="caution">
    <text evidence="2">The sequence shown here is derived from an EMBL/GenBank/DDBJ whole genome shotgun (WGS) entry which is preliminary data.</text>
</comment>
<keyword evidence="1" id="KW-1133">Transmembrane helix</keyword>
<dbReference type="AlphaFoldDB" id="A0A512E3U6"/>
<keyword evidence="3" id="KW-1185">Reference proteome</keyword>
<protein>
    <submittedName>
        <fullName evidence="2">Uncharacterized protein</fullName>
    </submittedName>
</protein>
<keyword evidence="1" id="KW-0812">Transmembrane</keyword>
<evidence type="ECO:0000313" key="3">
    <source>
        <dbReference type="Proteomes" id="UP000321523"/>
    </source>
</evidence>
<dbReference type="EMBL" id="BJYZ01000064">
    <property type="protein sequence ID" value="GEO43130.1"/>
    <property type="molecule type" value="Genomic_DNA"/>
</dbReference>
<organism evidence="2 3">
    <name type="scientific">Skermanella aerolata</name>
    <dbReference type="NCBI Taxonomy" id="393310"/>
    <lineage>
        <taxon>Bacteria</taxon>
        <taxon>Pseudomonadati</taxon>
        <taxon>Pseudomonadota</taxon>
        <taxon>Alphaproteobacteria</taxon>
        <taxon>Rhodospirillales</taxon>
        <taxon>Azospirillaceae</taxon>
        <taxon>Skermanella</taxon>
    </lineage>
</organism>
<evidence type="ECO:0000313" key="2">
    <source>
        <dbReference type="EMBL" id="GEO43130.1"/>
    </source>
</evidence>
<reference evidence="2 3" key="1">
    <citation type="submission" date="2019-07" db="EMBL/GenBank/DDBJ databases">
        <title>Whole genome shotgun sequence of Skermanella aerolata NBRC 106429.</title>
        <authorList>
            <person name="Hosoyama A."/>
            <person name="Uohara A."/>
            <person name="Ohji S."/>
            <person name="Ichikawa N."/>
        </authorList>
    </citation>
    <scope>NUCLEOTIDE SEQUENCE [LARGE SCALE GENOMIC DNA]</scope>
    <source>
        <strain evidence="2 3">NBRC 106429</strain>
    </source>
</reference>
<dbReference type="Proteomes" id="UP000321523">
    <property type="component" value="Unassembled WGS sequence"/>
</dbReference>